<name>A0A368JZQ9_9HYPH</name>
<feature type="domain" description="AAA" evidence="1">
    <location>
        <begin position="118"/>
        <end position="301"/>
    </location>
</feature>
<comment type="caution">
    <text evidence="2">The sequence shown here is derived from an EMBL/GenBank/DDBJ whole genome shotgun (WGS) entry which is preliminary data.</text>
</comment>
<accession>A0A368JZQ9</accession>
<keyword evidence="3" id="KW-1185">Reference proteome</keyword>
<dbReference type="SUPFAM" id="SSF52540">
    <property type="entry name" value="P-loop containing nucleoside triphosphate hydrolases"/>
    <property type="match status" value="1"/>
</dbReference>
<evidence type="ECO:0000313" key="2">
    <source>
        <dbReference type="EMBL" id="RCS22617.1"/>
    </source>
</evidence>
<dbReference type="PANTHER" id="PTHR13696">
    <property type="entry name" value="P-LOOP CONTAINING NUCLEOSIDE TRIPHOSPHATE HYDROLASE"/>
    <property type="match status" value="1"/>
</dbReference>
<protein>
    <submittedName>
        <fullName evidence="2">Plasmid partitioning protein RepA</fullName>
    </submittedName>
</protein>
<dbReference type="CDD" id="cd02042">
    <property type="entry name" value="ParAB_family"/>
    <property type="match status" value="1"/>
</dbReference>
<gene>
    <name evidence="2" type="primary">repA</name>
    <name evidence="2" type="ORF">DUT91_17190</name>
</gene>
<dbReference type="Gene3D" id="3.40.50.300">
    <property type="entry name" value="P-loop containing nucleotide triphosphate hydrolases"/>
    <property type="match status" value="1"/>
</dbReference>
<dbReference type="NCBIfam" id="TIGR03453">
    <property type="entry name" value="partition_RepA"/>
    <property type="match status" value="1"/>
</dbReference>
<proteinExistence type="predicted"/>
<sequence>MNFSAPPHKALFDDIILSQGREISKRLNQLRLETFPPNASKSLRQFSLAEAAYFLGVSTSNLKKLHLEGKGVEPHIHAGGRRTYSAEQIMELRHYLDRNGRADVKKYVPHRRNGEKLQVIAVVNFKGGSGKTTTAAHLAQHLALTGHRVLAVDLDPQASFSALHGIQPELDKYPSIYEAIRYDEERKPITEVIRSTNFPGLSIIPASLELQEYEYDTPLAMQDRSSTDGKTFWNRIEAALKQVDDQYDIVVIDCPPQLGYLTLTALAAASSVLITVHPQMLDLMSMSQFLLMLGDILKTIRRAGGEVDLDWFRYLITRYEPTDIPQAQMVGFMQSMLAKQMLKNQMVKSTAISDAGLTKQTLYEVEKSGMTRATYERAMESLEAVNSEIRELIHQAWGRAK</sequence>
<reference evidence="2 3" key="1">
    <citation type="submission" date="2018-07" db="EMBL/GenBank/DDBJ databases">
        <title>The draft genome of Phyllobacterium salinisoli.</title>
        <authorList>
            <person name="Liu L."/>
            <person name="Li L."/>
            <person name="Zhang X."/>
            <person name="Liang L."/>
        </authorList>
    </citation>
    <scope>NUCLEOTIDE SEQUENCE [LARGE SCALE GENOMIC DNA]</scope>
    <source>
        <strain evidence="2 3">LLAN61</strain>
    </source>
</reference>
<dbReference type="InterPro" id="IPR025669">
    <property type="entry name" value="AAA_dom"/>
</dbReference>
<dbReference type="InterPro" id="IPR050678">
    <property type="entry name" value="DNA_Partitioning_ATPase"/>
</dbReference>
<evidence type="ECO:0000313" key="3">
    <source>
        <dbReference type="Proteomes" id="UP000253420"/>
    </source>
</evidence>
<dbReference type="NCBIfam" id="NF010443">
    <property type="entry name" value="PRK13869.1"/>
    <property type="match status" value="1"/>
</dbReference>
<dbReference type="InterPro" id="IPR027417">
    <property type="entry name" value="P-loop_NTPase"/>
</dbReference>
<dbReference type="InterPro" id="IPR017818">
    <property type="entry name" value="Plasmid_partition_RepA"/>
</dbReference>
<organism evidence="2 3">
    <name type="scientific">Phyllobacterium salinisoli</name>
    <dbReference type="NCBI Taxonomy" id="1899321"/>
    <lineage>
        <taxon>Bacteria</taxon>
        <taxon>Pseudomonadati</taxon>
        <taxon>Pseudomonadota</taxon>
        <taxon>Alphaproteobacteria</taxon>
        <taxon>Hyphomicrobiales</taxon>
        <taxon>Phyllobacteriaceae</taxon>
        <taxon>Phyllobacterium</taxon>
    </lineage>
</organism>
<evidence type="ECO:0000259" key="1">
    <source>
        <dbReference type="Pfam" id="PF13614"/>
    </source>
</evidence>
<dbReference type="Pfam" id="PF13614">
    <property type="entry name" value="AAA_31"/>
    <property type="match status" value="1"/>
</dbReference>
<dbReference type="AlphaFoldDB" id="A0A368JZQ9"/>
<dbReference type="Proteomes" id="UP000253420">
    <property type="component" value="Unassembled WGS sequence"/>
</dbReference>
<dbReference type="EMBL" id="QOZG01000007">
    <property type="protein sequence ID" value="RCS22617.1"/>
    <property type="molecule type" value="Genomic_DNA"/>
</dbReference>
<dbReference type="OrthoDB" id="9777757at2"/>
<dbReference type="RefSeq" id="WP_114441734.1">
    <property type="nucleotide sequence ID" value="NZ_QOZG01000007.1"/>
</dbReference>
<dbReference type="PANTHER" id="PTHR13696:SF52">
    <property type="entry name" value="PARA FAMILY PROTEIN CT_582"/>
    <property type="match status" value="1"/>
</dbReference>